<organism evidence="8 9">
    <name type="scientific">Argiope bruennichi</name>
    <name type="common">Wasp spider</name>
    <name type="synonym">Aranea bruennichi</name>
    <dbReference type="NCBI Taxonomy" id="94029"/>
    <lineage>
        <taxon>Eukaryota</taxon>
        <taxon>Metazoa</taxon>
        <taxon>Ecdysozoa</taxon>
        <taxon>Arthropoda</taxon>
        <taxon>Chelicerata</taxon>
        <taxon>Arachnida</taxon>
        <taxon>Araneae</taxon>
        <taxon>Araneomorphae</taxon>
        <taxon>Entelegynae</taxon>
        <taxon>Araneoidea</taxon>
        <taxon>Araneidae</taxon>
        <taxon>Argiope</taxon>
    </lineage>
</organism>
<evidence type="ECO:0000313" key="8">
    <source>
        <dbReference type="EMBL" id="KAF8788339.1"/>
    </source>
</evidence>
<dbReference type="InterPro" id="IPR055129">
    <property type="entry name" value="YEATS_dom"/>
</dbReference>
<evidence type="ECO:0000256" key="6">
    <source>
        <dbReference type="SAM" id="MobiDB-lite"/>
    </source>
</evidence>
<keyword evidence="3 4" id="KW-0539">Nucleus</keyword>
<sequence>MQSRGLNIGDTCESKAKIEILIGGDVFWWIIDESYVEKLNNTVTCVPTIFGFVLQSTQSERSTFSANFLVSTSDVQVLWDLETLGLIDETEMNATYRELLGQFNRDLEFKDGKYEAKLLWKTDPRELENNFSLSKRRFDKLKKGFNKNKWIASAYHETIRDQETNGIIEECGNDENISWEHILRAVVRADKEITQVRMVFNCGSKYGQNLSLNDCLEAGPNLNPSILEILGARSSIRKIVRNCVTWARFRAEFSSSEFQGFNSMTNLSSSRVIPGRAFLKAGTDFYGPFLITPCRRRGVRLVKMYVCVLICFITKAVHLELDNDPSTDAFLASFVGRRGKPAEISSDCGSNFVGAKQVLKLWTSEAIGRYLANEALTCSGVCFYISFYSFQKVMESKQVISLPIQQRTPAAKGGGPNSKQNATPEAGGRLKGVQVVKPIVYGNVAWYLGSKRDEDGHTHQWNVYLKPYDNEDMSVYVKRVHFKLHESYADPNRVCHAPPYGVTETGWGEFEIVIKIFFQDSNERPVTIYHFLKLFDREKDGNVKMGTAPVNSEFYDELVFMDPTAKMYRLLTHPKLNTPAPPSHKTDYEEKKIRDLQKILNAKKKVKQEIAELKAALASAKENILKLKSQVSG</sequence>
<dbReference type="InterPro" id="IPR038704">
    <property type="entry name" value="YEAST_sf"/>
</dbReference>
<dbReference type="Pfam" id="PF03366">
    <property type="entry name" value="YEATS"/>
    <property type="match status" value="1"/>
</dbReference>
<dbReference type="PANTHER" id="PTHR47573">
    <property type="entry name" value="PROTEIN AF-9 HOMOLOG"/>
    <property type="match status" value="1"/>
</dbReference>
<evidence type="ECO:0000256" key="1">
    <source>
        <dbReference type="ARBA" id="ARBA00023015"/>
    </source>
</evidence>
<dbReference type="GO" id="GO:0003676">
    <property type="term" value="F:nucleic acid binding"/>
    <property type="evidence" value="ECO:0007669"/>
    <property type="project" value="InterPro"/>
</dbReference>
<dbReference type="PANTHER" id="PTHR47573:SF1">
    <property type="entry name" value="PROTEIN AF-9 HOMOLOG"/>
    <property type="match status" value="1"/>
</dbReference>
<accession>A0A8T0FFX3</accession>
<evidence type="ECO:0000256" key="5">
    <source>
        <dbReference type="SAM" id="Coils"/>
    </source>
</evidence>
<feature type="domain" description="YEATS" evidence="7">
    <location>
        <begin position="429"/>
        <end position="574"/>
    </location>
</feature>
<evidence type="ECO:0000256" key="4">
    <source>
        <dbReference type="PROSITE-ProRule" id="PRU00376"/>
    </source>
</evidence>
<dbReference type="EMBL" id="JABXBU010000015">
    <property type="protein sequence ID" value="KAF8788339.1"/>
    <property type="molecule type" value="Genomic_DNA"/>
</dbReference>
<protein>
    <submittedName>
        <fullName evidence="8">YEATS domain-containing protein 4</fullName>
    </submittedName>
</protein>
<dbReference type="PROSITE" id="PS51037">
    <property type="entry name" value="YEATS"/>
    <property type="match status" value="1"/>
</dbReference>
<proteinExistence type="predicted"/>
<dbReference type="Proteomes" id="UP000807504">
    <property type="component" value="Unassembled WGS sequence"/>
</dbReference>
<reference evidence="8" key="1">
    <citation type="journal article" date="2020" name="bioRxiv">
        <title>Chromosome-level reference genome of the European wasp spider Argiope bruennichi: a resource for studies on range expansion and evolutionary adaptation.</title>
        <authorList>
            <person name="Sheffer M.M."/>
            <person name="Hoppe A."/>
            <person name="Krehenwinkel H."/>
            <person name="Uhl G."/>
            <person name="Kuss A.W."/>
            <person name="Jensen L."/>
            <person name="Jensen C."/>
            <person name="Gillespie R.G."/>
            <person name="Hoff K.J."/>
            <person name="Prost S."/>
        </authorList>
    </citation>
    <scope>NUCLEOTIDE SEQUENCE</scope>
</reference>
<keyword evidence="9" id="KW-1185">Reference proteome</keyword>
<reference evidence="8" key="2">
    <citation type="submission" date="2020-06" db="EMBL/GenBank/DDBJ databases">
        <authorList>
            <person name="Sheffer M."/>
        </authorList>
    </citation>
    <scope>NUCLEOTIDE SEQUENCE</scope>
</reference>
<evidence type="ECO:0000256" key="2">
    <source>
        <dbReference type="ARBA" id="ARBA00023163"/>
    </source>
</evidence>
<comment type="subcellular location">
    <subcellularLocation>
        <location evidence="4">Nucleus</location>
    </subcellularLocation>
</comment>
<dbReference type="InterPro" id="IPR036397">
    <property type="entry name" value="RNaseH_sf"/>
</dbReference>
<dbReference type="Gene3D" id="2.60.40.1970">
    <property type="entry name" value="YEATS domain"/>
    <property type="match status" value="1"/>
</dbReference>
<evidence type="ECO:0000313" key="9">
    <source>
        <dbReference type="Proteomes" id="UP000807504"/>
    </source>
</evidence>
<keyword evidence="5" id="KW-0175">Coiled coil</keyword>
<dbReference type="GO" id="GO:0006355">
    <property type="term" value="P:regulation of DNA-templated transcription"/>
    <property type="evidence" value="ECO:0007669"/>
    <property type="project" value="InterPro"/>
</dbReference>
<feature type="region of interest" description="Disordered" evidence="6">
    <location>
        <begin position="407"/>
        <end position="426"/>
    </location>
</feature>
<feature type="coiled-coil region" evidence="5">
    <location>
        <begin position="596"/>
        <end position="630"/>
    </location>
</feature>
<dbReference type="Gene3D" id="3.30.420.10">
    <property type="entry name" value="Ribonuclease H-like superfamily/Ribonuclease H"/>
    <property type="match status" value="1"/>
</dbReference>
<name>A0A8T0FFX3_ARGBR</name>
<evidence type="ECO:0000259" key="7">
    <source>
        <dbReference type="PROSITE" id="PS51037"/>
    </source>
</evidence>
<keyword evidence="2" id="KW-0804">Transcription</keyword>
<dbReference type="CDD" id="cd16909">
    <property type="entry name" value="YEATS_GAS41_like"/>
    <property type="match status" value="1"/>
</dbReference>
<comment type="caution">
    <text evidence="8">The sequence shown here is derived from an EMBL/GenBank/DDBJ whole genome shotgun (WGS) entry which is preliminary data.</text>
</comment>
<keyword evidence="1" id="KW-0805">Transcription regulation</keyword>
<dbReference type="GO" id="GO:0005634">
    <property type="term" value="C:nucleus"/>
    <property type="evidence" value="ECO:0007669"/>
    <property type="project" value="UniProtKB-SubCell"/>
</dbReference>
<dbReference type="AlphaFoldDB" id="A0A8T0FFX3"/>
<gene>
    <name evidence="8" type="ORF">HNY73_009853</name>
</gene>
<evidence type="ECO:0000256" key="3">
    <source>
        <dbReference type="ARBA" id="ARBA00023242"/>
    </source>
</evidence>
<dbReference type="InterPro" id="IPR005033">
    <property type="entry name" value="YEATS"/>
</dbReference>